<dbReference type="SUPFAM" id="SSF52218">
    <property type="entry name" value="Flavoproteins"/>
    <property type="match status" value="1"/>
</dbReference>
<evidence type="ECO:0000313" key="4">
    <source>
        <dbReference type="Proteomes" id="UP001595896"/>
    </source>
</evidence>
<dbReference type="EC" id="1.-.-.-" evidence="3"/>
<feature type="domain" description="NADPH-dependent FMN reductase-like" evidence="2">
    <location>
        <begin position="1"/>
        <end position="147"/>
    </location>
</feature>
<dbReference type="InterPro" id="IPR050712">
    <property type="entry name" value="NAD(P)H-dep_reductase"/>
</dbReference>
<reference evidence="4" key="1">
    <citation type="journal article" date="2019" name="Int. J. Syst. Evol. Microbiol.">
        <title>The Global Catalogue of Microorganisms (GCM) 10K type strain sequencing project: providing services to taxonomists for standard genome sequencing and annotation.</title>
        <authorList>
            <consortium name="The Broad Institute Genomics Platform"/>
            <consortium name="The Broad Institute Genome Sequencing Center for Infectious Disease"/>
            <person name="Wu L."/>
            <person name="Ma J."/>
        </authorList>
    </citation>
    <scope>NUCLEOTIDE SEQUENCE [LARGE SCALE GENOMIC DNA]</scope>
    <source>
        <strain evidence="4">JCM 12165</strain>
    </source>
</reference>
<keyword evidence="3" id="KW-0560">Oxidoreductase</keyword>
<dbReference type="PANTHER" id="PTHR30543">
    <property type="entry name" value="CHROMATE REDUCTASE"/>
    <property type="match status" value="1"/>
</dbReference>
<comment type="similarity">
    <text evidence="1">Belongs to the azoreductase type 2 family.</text>
</comment>
<accession>A0ABV9NVJ9</accession>
<evidence type="ECO:0000259" key="2">
    <source>
        <dbReference type="Pfam" id="PF03358"/>
    </source>
</evidence>
<gene>
    <name evidence="3" type="ORF">ACFO4L_05790</name>
</gene>
<sequence>MKTTVLVGSIRKNSYNRKIADFMKKRYGDTFQMDMPDLVNLPYFDQDAEESPAEEVTAFKQQIKDSDAVIIVTPEYNHSVPGMLKNALDWLSRVDKVLTGKPVLIVGASPGFLGTVRCQMHLRQILAAPGMSARVLPGNEVFIGGVHQKLAEDGSITDTGTVDFLDTVMKNFETFAKTEPAL</sequence>
<dbReference type="GO" id="GO:0016491">
    <property type="term" value="F:oxidoreductase activity"/>
    <property type="evidence" value="ECO:0007669"/>
    <property type="project" value="UniProtKB-KW"/>
</dbReference>
<comment type="caution">
    <text evidence="3">The sequence shown here is derived from an EMBL/GenBank/DDBJ whole genome shotgun (WGS) entry which is preliminary data.</text>
</comment>
<dbReference type="PANTHER" id="PTHR30543:SF21">
    <property type="entry name" value="NAD(P)H-DEPENDENT FMN REDUCTASE LOT6"/>
    <property type="match status" value="1"/>
</dbReference>
<dbReference type="Pfam" id="PF03358">
    <property type="entry name" value="FMN_red"/>
    <property type="match status" value="1"/>
</dbReference>
<keyword evidence="4" id="KW-1185">Reference proteome</keyword>
<proteinExistence type="inferred from homology"/>
<name>A0ABV9NVJ9_9BACI</name>
<evidence type="ECO:0000256" key="1">
    <source>
        <dbReference type="ARBA" id="ARBA00009428"/>
    </source>
</evidence>
<dbReference type="Proteomes" id="UP001595896">
    <property type="component" value="Unassembled WGS sequence"/>
</dbReference>
<dbReference type="InterPro" id="IPR005025">
    <property type="entry name" value="FMN_Rdtase-like_dom"/>
</dbReference>
<protein>
    <submittedName>
        <fullName evidence="3">NADPH-dependent FMN reductase</fullName>
        <ecNumber evidence="3">1.-.-.-</ecNumber>
    </submittedName>
</protein>
<organism evidence="3 4">
    <name type="scientific">Bacillus daqingensis</name>
    <dbReference type="NCBI Taxonomy" id="872396"/>
    <lineage>
        <taxon>Bacteria</taxon>
        <taxon>Bacillati</taxon>
        <taxon>Bacillota</taxon>
        <taxon>Bacilli</taxon>
        <taxon>Bacillales</taxon>
        <taxon>Bacillaceae</taxon>
        <taxon>Bacillus</taxon>
    </lineage>
</organism>
<dbReference type="RefSeq" id="WP_377908751.1">
    <property type="nucleotide sequence ID" value="NZ_JBHSGK010000004.1"/>
</dbReference>
<dbReference type="EMBL" id="JBHSGK010000004">
    <property type="protein sequence ID" value="MFC4736095.1"/>
    <property type="molecule type" value="Genomic_DNA"/>
</dbReference>
<dbReference type="InterPro" id="IPR029039">
    <property type="entry name" value="Flavoprotein-like_sf"/>
</dbReference>
<evidence type="ECO:0000313" key="3">
    <source>
        <dbReference type="EMBL" id="MFC4736095.1"/>
    </source>
</evidence>
<dbReference type="Gene3D" id="3.40.50.360">
    <property type="match status" value="1"/>
</dbReference>